<feature type="transmembrane region" description="Helical" evidence="8">
    <location>
        <begin position="369"/>
        <end position="386"/>
    </location>
</feature>
<dbReference type="STRING" id="649638.Trad_2609"/>
<evidence type="ECO:0000256" key="2">
    <source>
        <dbReference type="ARBA" id="ARBA00022448"/>
    </source>
</evidence>
<evidence type="ECO:0000313" key="10">
    <source>
        <dbReference type="EMBL" id="ADI15715.1"/>
    </source>
</evidence>
<comment type="subcellular location">
    <subcellularLocation>
        <location evidence="1">Cell inner membrane</location>
        <topology evidence="1">Multi-pass membrane protein</topology>
    </subcellularLocation>
    <subcellularLocation>
        <location evidence="8">Cell membrane</location>
        <topology evidence="8">Multi-pass membrane protein</topology>
    </subcellularLocation>
</comment>
<sequence>MQRPLLAHLCGAFAALFLAVFLLYPLAVILVRSGSGALAFEAIFGNPYYRQRLAFTTFQALLSTLLTVALALPSALLLARFDFPGKRLFRSLLTVPFVMPTVVAAIGFLALVGPQGVFGGVLDLRGTLAVILLAHVFYNYAVVVRIVGAYLEALGPRPSEAAATLGSSGPRTLWRVTLPLAWPAVLAAATLVFIFCFTSFGVILILAPQPRFGTLEVEIYRLTARLLQLDSAALLALVQLAVVGGFTLLYTHLQTRLAVPVSGAGRPRRPEGVWRWLLALNLCVAGGLILAPLAALLLRAFWSGGAPSLANFAALAEAPRTVGFAGPGRAVLNTLRFALLSLGVSLTVGAAFAYAVARGAWRWLDALSLLPLATSAVTLGFGYLLAFPQLSASFWGIVLAHSLVGFPFVVRSLLPALRGIPPSLLEAASTLGAGAWSRLRRLEAPLLAPSLVVAASFAFAVSVGEFGATLVLQRPEFATIPVAIFDRLGRPGAANYGAALALSALLMLLTAAAMLLLERFGRGEW</sequence>
<feature type="domain" description="ABC transmembrane type-1" evidence="9">
    <location>
        <begin position="331"/>
        <end position="517"/>
    </location>
</feature>
<feature type="transmembrane region" description="Helical" evidence="8">
    <location>
        <begin position="91"/>
        <end position="112"/>
    </location>
</feature>
<evidence type="ECO:0000256" key="7">
    <source>
        <dbReference type="ARBA" id="ARBA00023136"/>
    </source>
</evidence>
<evidence type="ECO:0000256" key="8">
    <source>
        <dbReference type="RuleBase" id="RU363032"/>
    </source>
</evidence>
<dbReference type="PROSITE" id="PS50928">
    <property type="entry name" value="ABC_TM1"/>
    <property type="match status" value="2"/>
</dbReference>
<dbReference type="Gene3D" id="1.10.3720.10">
    <property type="entry name" value="MetI-like"/>
    <property type="match status" value="2"/>
</dbReference>
<dbReference type="RefSeq" id="WP_013179076.1">
    <property type="nucleotide sequence ID" value="NC_014221.1"/>
</dbReference>
<dbReference type="Proteomes" id="UP000000379">
    <property type="component" value="Chromosome"/>
</dbReference>
<feature type="domain" description="ABC transmembrane type-1" evidence="9">
    <location>
        <begin position="53"/>
        <end position="250"/>
    </location>
</feature>
<keyword evidence="3" id="KW-1003">Cell membrane</keyword>
<keyword evidence="7 8" id="KW-0472">Membrane</keyword>
<keyword evidence="5 8" id="KW-0812">Transmembrane</keyword>
<dbReference type="InterPro" id="IPR035906">
    <property type="entry name" value="MetI-like_sf"/>
</dbReference>
<evidence type="ECO:0000256" key="1">
    <source>
        <dbReference type="ARBA" id="ARBA00004429"/>
    </source>
</evidence>
<dbReference type="AlphaFoldDB" id="D7CUD0"/>
<keyword evidence="4" id="KW-0997">Cell inner membrane</keyword>
<evidence type="ECO:0000256" key="4">
    <source>
        <dbReference type="ARBA" id="ARBA00022519"/>
    </source>
</evidence>
<feature type="transmembrane region" description="Helical" evidence="8">
    <location>
        <begin position="446"/>
        <end position="473"/>
    </location>
</feature>
<dbReference type="PANTHER" id="PTHR43357:SF4">
    <property type="entry name" value="INNER MEMBRANE ABC TRANSPORTER PERMEASE PROTEIN YDCV"/>
    <property type="match status" value="1"/>
</dbReference>
<dbReference type="InterPro" id="IPR000515">
    <property type="entry name" value="MetI-like"/>
</dbReference>
<gene>
    <name evidence="10" type="ordered locus">Trad_2609</name>
</gene>
<dbReference type="SUPFAM" id="SSF161098">
    <property type="entry name" value="MetI-like"/>
    <property type="match status" value="2"/>
</dbReference>
<keyword evidence="6 8" id="KW-1133">Transmembrane helix</keyword>
<keyword evidence="2 8" id="KW-0813">Transport</keyword>
<feature type="transmembrane region" description="Helical" evidence="8">
    <location>
        <begin position="55"/>
        <end position="79"/>
    </location>
</feature>
<evidence type="ECO:0000256" key="5">
    <source>
        <dbReference type="ARBA" id="ARBA00022692"/>
    </source>
</evidence>
<dbReference type="HOGENOM" id="CLU_021838_5_2_0"/>
<dbReference type="EMBL" id="CP002049">
    <property type="protein sequence ID" value="ADI15715.1"/>
    <property type="molecule type" value="Genomic_DNA"/>
</dbReference>
<dbReference type="PANTHER" id="PTHR43357">
    <property type="entry name" value="INNER MEMBRANE ABC TRANSPORTER PERMEASE PROTEIN YDCV"/>
    <property type="match status" value="1"/>
</dbReference>
<dbReference type="OrthoDB" id="9776648at2"/>
<evidence type="ECO:0000259" key="9">
    <source>
        <dbReference type="PROSITE" id="PS50928"/>
    </source>
</evidence>
<comment type="similarity">
    <text evidence="8">Belongs to the binding-protein-dependent transport system permease family.</text>
</comment>
<keyword evidence="11" id="KW-1185">Reference proteome</keyword>
<feature type="transmembrane region" description="Helical" evidence="8">
    <location>
        <begin position="337"/>
        <end position="357"/>
    </location>
</feature>
<feature type="transmembrane region" description="Helical" evidence="8">
    <location>
        <begin position="232"/>
        <end position="253"/>
    </location>
</feature>
<dbReference type="Pfam" id="PF00528">
    <property type="entry name" value="BPD_transp_1"/>
    <property type="match status" value="2"/>
</dbReference>
<feature type="transmembrane region" description="Helical" evidence="8">
    <location>
        <begin position="274"/>
        <end position="302"/>
    </location>
</feature>
<dbReference type="GO" id="GO:0005886">
    <property type="term" value="C:plasma membrane"/>
    <property type="evidence" value="ECO:0007669"/>
    <property type="project" value="UniProtKB-SubCell"/>
</dbReference>
<proteinExistence type="inferred from homology"/>
<feature type="transmembrane region" description="Helical" evidence="8">
    <location>
        <begin position="493"/>
        <end position="517"/>
    </location>
</feature>
<feature type="transmembrane region" description="Helical" evidence="8">
    <location>
        <begin position="180"/>
        <end position="207"/>
    </location>
</feature>
<protein>
    <submittedName>
        <fullName evidence="10">Binding-protein-dependent transport systems inner membrane component</fullName>
    </submittedName>
</protein>
<dbReference type="GO" id="GO:0055085">
    <property type="term" value="P:transmembrane transport"/>
    <property type="evidence" value="ECO:0007669"/>
    <property type="project" value="InterPro"/>
</dbReference>
<name>D7CUD0_TRURR</name>
<organism evidence="10 11">
    <name type="scientific">Truepera radiovictrix (strain DSM 17093 / CIP 108686 / LMG 22925 / RQ-24)</name>
    <dbReference type="NCBI Taxonomy" id="649638"/>
    <lineage>
        <taxon>Bacteria</taxon>
        <taxon>Thermotogati</taxon>
        <taxon>Deinococcota</taxon>
        <taxon>Deinococci</taxon>
        <taxon>Trueperales</taxon>
        <taxon>Trueperaceae</taxon>
        <taxon>Truepera</taxon>
    </lineage>
</organism>
<accession>D7CUD0</accession>
<evidence type="ECO:0000256" key="3">
    <source>
        <dbReference type="ARBA" id="ARBA00022475"/>
    </source>
</evidence>
<reference evidence="11" key="1">
    <citation type="submission" date="2010-05" db="EMBL/GenBank/DDBJ databases">
        <title>The complete genome of Truepera radiovictris DSM 17093.</title>
        <authorList>
            <consortium name="US DOE Joint Genome Institute (JGI-PGF)"/>
            <person name="Lucas S."/>
            <person name="Copeland A."/>
            <person name="Lapidus A."/>
            <person name="Glavina del Rio T."/>
            <person name="Dalin E."/>
            <person name="Tice H."/>
            <person name="Bruce D."/>
            <person name="Goodwin L."/>
            <person name="Pitluck S."/>
            <person name="Kyrpides N."/>
            <person name="Mavromatis K."/>
            <person name="Ovchinnikova G."/>
            <person name="Munk A.C."/>
            <person name="Detter J.C."/>
            <person name="Han C."/>
            <person name="Tapia R."/>
            <person name="Land M."/>
            <person name="Hauser L."/>
            <person name="Markowitz V."/>
            <person name="Cheng J.-F."/>
            <person name="Hugenholtz P."/>
            <person name="Woyke T."/>
            <person name="Wu D."/>
            <person name="Tindall B."/>
            <person name="Pomrenke H.G."/>
            <person name="Brambilla E."/>
            <person name="Klenk H.-P."/>
            <person name="Eisen J.A."/>
        </authorList>
    </citation>
    <scope>NUCLEOTIDE SEQUENCE [LARGE SCALE GENOMIC DNA]</scope>
    <source>
        <strain evidence="11">DSM 17093 / CIP 108686 / LMG 22925 / RQ-24</strain>
    </source>
</reference>
<dbReference type="KEGG" id="tra:Trad_2609"/>
<evidence type="ECO:0000256" key="6">
    <source>
        <dbReference type="ARBA" id="ARBA00022989"/>
    </source>
</evidence>
<dbReference type="eggNOG" id="COG1178">
    <property type="taxonomic scope" value="Bacteria"/>
</dbReference>
<evidence type="ECO:0000313" key="11">
    <source>
        <dbReference type="Proteomes" id="UP000000379"/>
    </source>
</evidence>
<dbReference type="CDD" id="cd06261">
    <property type="entry name" value="TM_PBP2"/>
    <property type="match status" value="2"/>
</dbReference>
<reference evidence="10 11" key="2">
    <citation type="journal article" date="2011" name="Stand. Genomic Sci.">
        <title>Complete genome sequence of Truepera radiovictrix type strain (RQ-24).</title>
        <authorList>
            <person name="Ivanova N."/>
            <person name="Rohde C."/>
            <person name="Munk C."/>
            <person name="Nolan M."/>
            <person name="Lucas S."/>
            <person name="Del Rio T.G."/>
            <person name="Tice H."/>
            <person name="Deshpande S."/>
            <person name="Cheng J.F."/>
            <person name="Tapia R."/>
            <person name="Han C."/>
            <person name="Goodwin L."/>
            <person name="Pitluck S."/>
            <person name="Liolios K."/>
            <person name="Mavromatis K."/>
            <person name="Mikhailova N."/>
            <person name="Pati A."/>
            <person name="Chen A."/>
            <person name="Palaniappan K."/>
            <person name="Land M."/>
            <person name="Hauser L."/>
            <person name="Chang Y.J."/>
            <person name="Jeffries C.D."/>
            <person name="Brambilla E."/>
            <person name="Rohde M."/>
            <person name="Goker M."/>
            <person name="Tindall B.J."/>
            <person name="Woyke T."/>
            <person name="Bristow J."/>
            <person name="Eisen J.A."/>
            <person name="Markowitz V."/>
            <person name="Hugenholtz P."/>
            <person name="Kyrpides N.C."/>
            <person name="Klenk H.P."/>
            <person name="Lapidus A."/>
        </authorList>
    </citation>
    <scope>NUCLEOTIDE SEQUENCE [LARGE SCALE GENOMIC DNA]</scope>
    <source>
        <strain evidence="11">DSM 17093 / CIP 108686 / LMG 22925 / RQ-24</strain>
    </source>
</reference>
<feature type="transmembrane region" description="Helical" evidence="8">
    <location>
        <begin position="392"/>
        <end position="414"/>
    </location>
</feature>
<feature type="transmembrane region" description="Helical" evidence="8">
    <location>
        <begin position="124"/>
        <end position="147"/>
    </location>
</feature>